<sequence length="461" mass="52391">MSCPRELLEAGDGQMEAGLNFSFPLRRNGEIYGDIFTVYLGAQPAVVLCGYDTLKEALIGQADDFGGRAILPVFKKLTRGQGVVFANGEHWMHHRKLTLTLLRQFGMGKRNLEEHVMTEARHLAEFFENKKGVPFDPMIRIAAAVSNVTCTMLFGDRFDTEDESFQRQVGIAIETFAYWGTQEFQLYNAFPNIVKRLPGAHVKMFENAEKLHAFLREQVENHAATRQTDCPRDFVDSFLNKLDEEAKYPTTHFTLDSLVNTLFNLFVAGTVSAAVTIHWALRLMLKYPEIQEKVQKEIDDVLGAHRCPSMEDRLHLPYTDAVLHEIQRYANLLPTSLPHSAVNEIKFKGYTIPKGAPVIEFLQTALQDKNYWDEPEKFNPNRFLDKEGKFKKNEANIPFSAGKRVCLGESVAKMEIFLIFITLFQKFSFNVPAGESNRVELIGGGIRILKPYNICVEARNL</sequence>
<dbReference type="Proteomes" id="UP001066276">
    <property type="component" value="Chromosome 7"/>
</dbReference>
<dbReference type="GO" id="GO:0019373">
    <property type="term" value="P:epoxygenase P450 pathway"/>
    <property type="evidence" value="ECO:0007669"/>
    <property type="project" value="TreeGrafter"/>
</dbReference>
<feature type="binding site" description="axial binding residue" evidence="10">
    <location>
        <position position="406"/>
    </location>
    <ligand>
        <name>heme</name>
        <dbReference type="ChEBI" id="CHEBI:30413"/>
    </ligand>
    <ligandPart>
        <name>Fe</name>
        <dbReference type="ChEBI" id="CHEBI:18248"/>
    </ligandPart>
</feature>
<keyword evidence="9" id="KW-0472">Membrane</keyword>
<dbReference type="FunFam" id="1.10.630.10:FF:000004">
    <property type="entry name" value="cytochrome P450 2D15 isoform X1"/>
    <property type="match status" value="1"/>
</dbReference>
<dbReference type="GO" id="GO:0006805">
    <property type="term" value="P:xenobiotic metabolic process"/>
    <property type="evidence" value="ECO:0007669"/>
    <property type="project" value="TreeGrafter"/>
</dbReference>
<keyword evidence="6 11" id="KW-0560">Oxidoreductase</keyword>
<evidence type="ECO:0000256" key="10">
    <source>
        <dbReference type="PIRSR" id="PIRSR602401-1"/>
    </source>
</evidence>
<protein>
    <submittedName>
        <fullName evidence="12">Uncharacterized protein</fullName>
    </submittedName>
</protein>
<proteinExistence type="inferred from homology"/>
<evidence type="ECO:0000256" key="9">
    <source>
        <dbReference type="ARBA" id="ARBA00023136"/>
    </source>
</evidence>
<evidence type="ECO:0000256" key="5">
    <source>
        <dbReference type="ARBA" id="ARBA00022723"/>
    </source>
</evidence>
<accession>A0AAV7PY07</accession>
<dbReference type="PANTHER" id="PTHR24300">
    <property type="entry name" value="CYTOCHROME P450 508A4-RELATED"/>
    <property type="match status" value="1"/>
</dbReference>
<organism evidence="12 13">
    <name type="scientific">Pleurodeles waltl</name>
    <name type="common">Iberian ribbed newt</name>
    <dbReference type="NCBI Taxonomy" id="8319"/>
    <lineage>
        <taxon>Eukaryota</taxon>
        <taxon>Metazoa</taxon>
        <taxon>Chordata</taxon>
        <taxon>Craniata</taxon>
        <taxon>Vertebrata</taxon>
        <taxon>Euteleostomi</taxon>
        <taxon>Amphibia</taxon>
        <taxon>Batrachia</taxon>
        <taxon>Caudata</taxon>
        <taxon>Salamandroidea</taxon>
        <taxon>Salamandridae</taxon>
        <taxon>Pleurodelinae</taxon>
        <taxon>Pleurodeles</taxon>
    </lineage>
</organism>
<dbReference type="SUPFAM" id="SSF48264">
    <property type="entry name" value="Cytochrome P450"/>
    <property type="match status" value="1"/>
</dbReference>
<evidence type="ECO:0000256" key="1">
    <source>
        <dbReference type="ARBA" id="ARBA00001971"/>
    </source>
</evidence>
<dbReference type="GO" id="GO:0016020">
    <property type="term" value="C:membrane"/>
    <property type="evidence" value="ECO:0007669"/>
    <property type="project" value="UniProtKB-SubCell"/>
</dbReference>
<dbReference type="GO" id="GO:0016712">
    <property type="term" value="F:oxidoreductase activity, acting on paired donors, with incorporation or reduction of molecular oxygen, reduced flavin or flavoprotein as one donor, and incorporation of one atom of oxygen"/>
    <property type="evidence" value="ECO:0007669"/>
    <property type="project" value="TreeGrafter"/>
</dbReference>
<evidence type="ECO:0000256" key="6">
    <source>
        <dbReference type="ARBA" id="ARBA00023002"/>
    </source>
</evidence>
<dbReference type="InterPro" id="IPR036396">
    <property type="entry name" value="Cyt_P450_sf"/>
</dbReference>
<keyword evidence="13" id="KW-1185">Reference proteome</keyword>
<evidence type="ECO:0000256" key="8">
    <source>
        <dbReference type="ARBA" id="ARBA00023033"/>
    </source>
</evidence>
<comment type="subcellular location">
    <subcellularLocation>
        <location evidence="2">Membrane</location>
    </subcellularLocation>
</comment>
<reference evidence="12" key="1">
    <citation type="journal article" date="2022" name="bioRxiv">
        <title>Sequencing and chromosome-scale assembly of the giantPleurodeles waltlgenome.</title>
        <authorList>
            <person name="Brown T."/>
            <person name="Elewa A."/>
            <person name="Iarovenko S."/>
            <person name="Subramanian E."/>
            <person name="Araus A.J."/>
            <person name="Petzold A."/>
            <person name="Susuki M."/>
            <person name="Suzuki K.-i.T."/>
            <person name="Hayashi T."/>
            <person name="Toyoda A."/>
            <person name="Oliveira C."/>
            <person name="Osipova E."/>
            <person name="Leigh N.D."/>
            <person name="Simon A."/>
            <person name="Yun M.H."/>
        </authorList>
    </citation>
    <scope>NUCLEOTIDE SEQUENCE</scope>
    <source>
        <strain evidence="12">20211129_DDA</strain>
        <tissue evidence="12">Liver</tissue>
    </source>
</reference>
<dbReference type="PROSITE" id="PS00086">
    <property type="entry name" value="CYTOCHROME_P450"/>
    <property type="match status" value="1"/>
</dbReference>
<dbReference type="GO" id="GO:0008392">
    <property type="term" value="F:arachidonate epoxygenase activity"/>
    <property type="evidence" value="ECO:0007669"/>
    <property type="project" value="TreeGrafter"/>
</dbReference>
<comment type="caution">
    <text evidence="12">The sequence shown here is derived from an EMBL/GenBank/DDBJ whole genome shotgun (WGS) entry which is preliminary data.</text>
</comment>
<dbReference type="PRINTS" id="PR00385">
    <property type="entry name" value="P450"/>
</dbReference>
<dbReference type="InterPro" id="IPR050182">
    <property type="entry name" value="Cytochrome_P450_fam2"/>
</dbReference>
<dbReference type="InterPro" id="IPR001128">
    <property type="entry name" value="Cyt_P450"/>
</dbReference>
<evidence type="ECO:0000256" key="7">
    <source>
        <dbReference type="ARBA" id="ARBA00023004"/>
    </source>
</evidence>
<keyword evidence="8 11" id="KW-0503">Monooxygenase</keyword>
<dbReference type="PRINTS" id="PR00463">
    <property type="entry name" value="EP450I"/>
</dbReference>
<dbReference type="PANTHER" id="PTHR24300:SF385">
    <property type="entry name" value="CYTOCHROME P450 2C20"/>
    <property type="match status" value="1"/>
</dbReference>
<comment type="cofactor">
    <cofactor evidence="1 10">
        <name>heme</name>
        <dbReference type="ChEBI" id="CHEBI:30413"/>
    </cofactor>
</comment>
<dbReference type="AlphaFoldDB" id="A0AAV7PY07"/>
<keyword evidence="7 10" id="KW-0408">Iron</keyword>
<dbReference type="GO" id="GO:0005737">
    <property type="term" value="C:cytoplasm"/>
    <property type="evidence" value="ECO:0007669"/>
    <property type="project" value="TreeGrafter"/>
</dbReference>
<name>A0AAV7PY07_PLEWA</name>
<evidence type="ECO:0000256" key="11">
    <source>
        <dbReference type="RuleBase" id="RU000461"/>
    </source>
</evidence>
<dbReference type="Pfam" id="PF00067">
    <property type="entry name" value="p450"/>
    <property type="match status" value="1"/>
</dbReference>
<dbReference type="EMBL" id="JANPWB010000011">
    <property type="protein sequence ID" value="KAJ1130565.1"/>
    <property type="molecule type" value="Genomic_DNA"/>
</dbReference>
<evidence type="ECO:0000256" key="2">
    <source>
        <dbReference type="ARBA" id="ARBA00004370"/>
    </source>
</evidence>
<gene>
    <name evidence="12" type="ORF">NDU88_008916</name>
</gene>
<evidence type="ECO:0000313" key="13">
    <source>
        <dbReference type="Proteomes" id="UP001066276"/>
    </source>
</evidence>
<dbReference type="InterPro" id="IPR002401">
    <property type="entry name" value="Cyt_P450_E_grp-I"/>
</dbReference>
<evidence type="ECO:0000256" key="3">
    <source>
        <dbReference type="ARBA" id="ARBA00010617"/>
    </source>
</evidence>
<dbReference type="GO" id="GO:0005506">
    <property type="term" value="F:iron ion binding"/>
    <property type="evidence" value="ECO:0007669"/>
    <property type="project" value="InterPro"/>
</dbReference>
<dbReference type="Gene3D" id="1.10.630.10">
    <property type="entry name" value="Cytochrome P450"/>
    <property type="match status" value="1"/>
</dbReference>
<keyword evidence="4 10" id="KW-0349">Heme</keyword>
<evidence type="ECO:0000313" key="12">
    <source>
        <dbReference type="EMBL" id="KAJ1130565.1"/>
    </source>
</evidence>
<evidence type="ECO:0000256" key="4">
    <source>
        <dbReference type="ARBA" id="ARBA00022617"/>
    </source>
</evidence>
<dbReference type="GO" id="GO:0020037">
    <property type="term" value="F:heme binding"/>
    <property type="evidence" value="ECO:0007669"/>
    <property type="project" value="InterPro"/>
</dbReference>
<comment type="similarity">
    <text evidence="3 11">Belongs to the cytochrome P450 family.</text>
</comment>
<dbReference type="InterPro" id="IPR017972">
    <property type="entry name" value="Cyt_P450_CS"/>
</dbReference>
<keyword evidence="5 10" id="KW-0479">Metal-binding</keyword>